<feature type="transmembrane region" description="Helical" evidence="1">
    <location>
        <begin position="6"/>
        <end position="25"/>
    </location>
</feature>
<gene>
    <name evidence="2" type="ORF">S12H4_12238</name>
</gene>
<reference evidence="2" key="1">
    <citation type="journal article" date="2014" name="Front. Microbiol.">
        <title>High frequency of phylogenetically diverse reductive dehalogenase-homologous genes in deep subseafloor sedimentary metagenomes.</title>
        <authorList>
            <person name="Kawai M."/>
            <person name="Futagami T."/>
            <person name="Toyoda A."/>
            <person name="Takaki Y."/>
            <person name="Nishi S."/>
            <person name="Hori S."/>
            <person name="Arai W."/>
            <person name="Tsubouchi T."/>
            <person name="Morono Y."/>
            <person name="Uchiyama I."/>
            <person name="Ito T."/>
            <person name="Fujiyama A."/>
            <person name="Inagaki F."/>
            <person name="Takami H."/>
        </authorList>
    </citation>
    <scope>NUCLEOTIDE SEQUENCE</scope>
    <source>
        <strain evidence="2">Expedition CK06-06</strain>
    </source>
</reference>
<proteinExistence type="predicted"/>
<protein>
    <submittedName>
        <fullName evidence="2">Uncharacterized protein</fullName>
    </submittedName>
</protein>
<dbReference type="AlphaFoldDB" id="X1RQ00"/>
<evidence type="ECO:0000313" key="2">
    <source>
        <dbReference type="EMBL" id="GAI82733.1"/>
    </source>
</evidence>
<keyword evidence="1" id="KW-1133">Transmembrane helix</keyword>
<name>X1RQ00_9ZZZZ</name>
<organism evidence="2">
    <name type="scientific">marine sediment metagenome</name>
    <dbReference type="NCBI Taxonomy" id="412755"/>
    <lineage>
        <taxon>unclassified sequences</taxon>
        <taxon>metagenomes</taxon>
        <taxon>ecological metagenomes</taxon>
    </lineage>
</organism>
<evidence type="ECO:0000256" key="1">
    <source>
        <dbReference type="SAM" id="Phobius"/>
    </source>
</evidence>
<sequence>MAEKKGAIVLGIGAIGALLGGLLLFRKKPAEGVIAVTLINPPAGSTGWDLYLYGANGSFRKRENLPVSESAIWIDIAAEEFPFQITVDVWEIEPAPENLLHHAQSRFPDYINYYPNLLIHSPGIYDYNCVTV</sequence>
<feature type="non-terminal residue" evidence="2">
    <location>
        <position position="132"/>
    </location>
</feature>
<dbReference type="EMBL" id="BARW01005739">
    <property type="protein sequence ID" value="GAI82733.1"/>
    <property type="molecule type" value="Genomic_DNA"/>
</dbReference>
<keyword evidence="1" id="KW-0812">Transmembrane</keyword>
<accession>X1RQ00</accession>
<keyword evidence="1" id="KW-0472">Membrane</keyword>
<comment type="caution">
    <text evidence="2">The sequence shown here is derived from an EMBL/GenBank/DDBJ whole genome shotgun (WGS) entry which is preliminary data.</text>
</comment>